<feature type="domain" description="Knottins-like" evidence="2">
    <location>
        <begin position="40"/>
        <end position="86"/>
    </location>
</feature>
<accession>A0A3B6IYN2</accession>
<reference evidence="3" key="2">
    <citation type="submission" date="2018-10" db="UniProtKB">
        <authorList>
            <consortium name="EnsemblPlants"/>
        </authorList>
    </citation>
    <scope>IDENTIFICATION</scope>
</reference>
<evidence type="ECO:0000256" key="1">
    <source>
        <dbReference type="SAM" id="SignalP"/>
    </source>
</evidence>
<dbReference type="AlphaFoldDB" id="A0A3B6IYN2"/>
<evidence type="ECO:0000313" key="3">
    <source>
        <dbReference type="EnsemblPlants" id="TraesCS4B02G398300.1"/>
    </source>
</evidence>
<dbReference type="InterPro" id="IPR036574">
    <property type="entry name" value="Scorpion_toxin-like_sf"/>
</dbReference>
<dbReference type="SUPFAM" id="SSF57095">
    <property type="entry name" value="Scorpion toxin-like"/>
    <property type="match status" value="1"/>
</dbReference>
<name>A0A3B6IYN2_WHEAT</name>
<reference evidence="3" key="1">
    <citation type="submission" date="2018-08" db="EMBL/GenBank/DDBJ databases">
        <authorList>
            <person name="Rossello M."/>
        </authorList>
    </citation>
    <scope>NUCLEOTIDE SEQUENCE [LARGE SCALE GENOMIC DNA]</scope>
    <source>
        <strain evidence="3">cv. Chinese Spring</strain>
    </source>
</reference>
<sequence>MVPSQMNLSAVLLVVLLLLLPIVMEAGESAFVGKDVCGDEHLSGNYKGVCIGLIHDAKCNRVCIDESSDNSGGECDIFQCWCITRCTFESEAVASAPIPT</sequence>
<evidence type="ECO:0000313" key="4">
    <source>
        <dbReference type="Proteomes" id="UP000019116"/>
    </source>
</evidence>
<proteinExistence type="predicted"/>
<protein>
    <recommendedName>
        <fullName evidence="2">Knottins-like domain-containing protein</fullName>
    </recommendedName>
</protein>
<dbReference type="Gene3D" id="3.30.30.10">
    <property type="entry name" value="Knottin, scorpion toxin-like"/>
    <property type="match status" value="1"/>
</dbReference>
<dbReference type="OMA" id="CEIRCKS"/>
<evidence type="ECO:0000259" key="2">
    <source>
        <dbReference type="Pfam" id="PF00304"/>
    </source>
</evidence>
<feature type="chain" id="PRO_5043175811" description="Knottins-like domain-containing protein" evidence="1">
    <location>
        <begin position="27"/>
        <end position="100"/>
    </location>
</feature>
<dbReference type="Pfam" id="PF00304">
    <property type="entry name" value="Gamma-thionin"/>
    <property type="match status" value="1"/>
</dbReference>
<dbReference type="InterPro" id="IPR003614">
    <property type="entry name" value="Knottins"/>
</dbReference>
<dbReference type="Proteomes" id="UP000019116">
    <property type="component" value="Chromosome 4B"/>
</dbReference>
<organism evidence="3">
    <name type="scientific">Triticum aestivum</name>
    <name type="common">Wheat</name>
    <dbReference type="NCBI Taxonomy" id="4565"/>
    <lineage>
        <taxon>Eukaryota</taxon>
        <taxon>Viridiplantae</taxon>
        <taxon>Streptophyta</taxon>
        <taxon>Embryophyta</taxon>
        <taxon>Tracheophyta</taxon>
        <taxon>Spermatophyta</taxon>
        <taxon>Magnoliopsida</taxon>
        <taxon>Liliopsida</taxon>
        <taxon>Poales</taxon>
        <taxon>Poaceae</taxon>
        <taxon>BOP clade</taxon>
        <taxon>Pooideae</taxon>
        <taxon>Triticodae</taxon>
        <taxon>Triticeae</taxon>
        <taxon>Triticinae</taxon>
        <taxon>Triticum</taxon>
    </lineage>
</organism>
<dbReference type="Gramene" id="TraesCS4B03G1018400.1">
    <property type="protein sequence ID" value="TraesCS4B03G1018400.1.CDS"/>
    <property type="gene ID" value="TraesCS4B03G1018400"/>
</dbReference>
<feature type="signal peptide" evidence="1">
    <location>
        <begin position="1"/>
        <end position="26"/>
    </location>
</feature>
<keyword evidence="1" id="KW-0732">Signal</keyword>
<dbReference type="OrthoDB" id="635221at2759"/>
<dbReference type="Gramene" id="TraesPARA_EIv1.0_1408140.1">
    <property type="protein sequence ID" value="TraesPARA_EIv1.0_1408140.1.CDS"/>
    <property type="gene ID" value="TraesPARA_EIv1.0_1408140"/>
</dbReference>
<keyword evidence="4" id="KW-1185">Reference proteome</keyword>
<dbReference type="Gramene" id="TraesCS4B02G398300.1">
    <property type="protein sequence ID" value="TraesCS4B02G398300.1"/>
    <property type="gene ID" value="TraesCS4B02G398300"/>
</dbReference>
<dbReference type="EnsemblPlants" id="TraesCS4B02G398300.1">
    <property type="protein sequence ID" value="TraesCS4B02G398300.1"/>
    <property type="gene ID" value="TraesCS4B02G398300"/>
</dbReference>